<keyword evidence="2 3" id="KW-0472">Membrane</keyword>
<organism evidence="4 5">
    <name type="scientific">Candidatus Faecousia excrementigallinarum</name>
    <dbReference type="NCBI Taxonomy" id="2840806"/>
    <lineage>
        <taxon>Bacteria</taxon>
        <taxon>Bacillati</taxon>
        <taxon>Bacillota</taxon>
        <taxon>Clostridia</taxon>
        <taxon>Eubacteriales</taxon>
        <taxon>Oscillospiraceae</taxon>
        <taxon>Faecousia</taxon>
    </lineage>
</organism>
<comment type="similarity">
    <text evidence="1">Belongs to the GerABKA family.</text>
</comment>
<feature type="transmembrane region" description="Helical" evidence="3">
    <location>
        <begin position="411"/>
        <end position="439"/>
    </location>
</feature>
<dbReference type="InterPro" id="IPR004995">
    <property type="entry name" value="Spore_Ger"/>
</dbReference>
<evidence type="ECO:0000313" key="4">
    <source>
        <dbReference type="EMBL" id="HIQ67297.1"/>
    </source>
</evidence>
<dbReference type="GO" id="GO:0009847">
    <property type="term" value="P:spore germination"/>
    <property type="evidence" value="ECO:0007669"/>
    <property type="project" value="InterPro"/>
</dbReference>
<evidence type="ECO:0000256" key="2">
    <source>
        <dbReference type="ARBA" id="ARBA00023136"/>
    </source>
</evidence>
<dbReference type="Pfam" id="PF03323">
    <property type="entry name" value="GerA"/>
    <property type="match status" value="1"/>
</dbReference>
<keyword evidence="3" id="KW-0812">Transmembrane</keyword>
<dbReference type="PIRSF" id="PIRSF005690">
    <property type="entry name" value="GerBA"/>
    <property type="match status" value="1"/>
</dbReference>
<reference evidence="4" key="2">
    <citation type="journal article" date="2021" name="PeerJ">
        <title>Extensive microbial diversity within the chicken gut microbiome revealed by metagenomics and culture.</title>
        <authorList>
            <person name="Gilroy R."/>
            <person name="Ravi A."/>
            <person name="Getino M."/>
            <person name="Pursley I."/>
            <person name="Horton D.L."/>
            <person name="Alikhan N.F."/>
            <person name="Baker D."/>
            <person name="Gharbi K."/>
            <person name="Hall N."/>
            <person name="Watson M."/>
            <person name="Adriaenssens E.M."/>
            <person name="Foster-Nyarko E."/>
            <person name="Jarju S."/>
            <person name="Secka A."/>
            <person name="Antonio M."/>
            <person name="Oren A."/>
            <person name="Chaudhuri R.R."/>
            <person name="La Ragione R."/>
            <person name="Hildebrand F."/>
            <person name="Pallen M.J."/>
        </authorList>
    </citation>
    <scope>NUCLEOTIDE SEQUENCE</scope>
    <source>
        <strain evidence="4">13361</strain>
    </source>
</reference>
<dbReference type="InterPro" id="IPR050768">
    <property type="entry name" value="UPF0353/GerABKA_families"/>
</dbReference>
<dbReference type="Proteomes" id="UP000886796">
    <property type="component" value="Unassembled WGS sequence"/>
</dbReference>
<sequence>MEQPNPRKDPLYPGELTHENIAELFAGAADFAPRELYCSGFVLHTYAIDGLTSGGSASEYVFKPIAERLQGDTMGELYDNALHGLVYNSVAKPCKDLQDAVFFLVNGFCVVLFEGVGAIAYEVKTPEKRSISPPEVENTVKGPKDAFVETFRSNTSLIRRHLRTPKLRIYETKVGRQSLTNVAVVWVEGITNGELVERMKNRLSQIDIDGFLSPGAVEEYVTGSRKTAFPLLQTTERTDRFCRGILDGRVGLLVDGLPMGYLAPTTLGDLMDSPEDESKDYVNASCIRVLRYCALFLSLVLPGIYVAMATFHQQMIPLPLLRSMIESKAQVPFSTAVEILGLLIAFELLQESGVHLPQSVGHSVSIIGGIVVGTAAVEAGVISPLALIAVSIAGVCGYVQPSRDFAEAIRVWRFLLTVLGAMAGLFGVTVGLITLLIHLSGLTGLDVPYLSPFSRGKGIHLLRRRLKTEKFRNEELRPENRRKQR</sequence>
<feature type="transmembrane region" description="Helical" evidence="3">
    <location>
        <begin position="366"/>
        <end position="399"/>
    </location>
</feature>
<reference evidence="4" key="1">
    <citation type="submission" date="2020-10" db="EMBL/GenBank/DDBJ databases">
        <authorList>
            <person name="Gilroy R."/>
        </authorList>
    </citation>
    <scope>NUCLEOTIDE SEQUENCE</scope>
    <source>
        <strain evidence="4">13361</strain>
    </source>
</reference>
<feature type="transmembrane region" description="Helical" evidence="3">
    <location>
        <begin position="289"/>
        <end position="308"/>
    </location>
</feature>
<keyword evidence="3" id="KW-1133">Transmembrane helix</keyword>
<proteinExistence type="inferred from homology"/>
<evidence type="ECO:0000256" key="3">
    <source>
        <dbReference type="SAM" id="Phobius"/>
    </source>
</evidence>
<dbReference type="PANTHER" id="PTHR22550:SF5">
    <property type="entry name" value="LEUCINE ZIPPER PROTEIN 4"/>
    <property type="match status" value="1"/>
</dbReference>
<protein>
    <submittedName>
        <fullName evidence="4">Spore germination protein</fullName>
    </submittedName>
</protein>
<gene>
    <name evidence="4" type="ORF">IAB74_02145</name>
</gene>
<name>A0A9D1CLJ1_9FIRM</name>
<dbReference type="GO" id="GO:0016020">
    <property type="term" value="C:membrane"/>
    <property type="evidence" value="ECO:0007669"/>
    <property type="project" value="InterPro"/>
</dbReference>
<dbReference type="EMBL" id="DVFK01000027">
    <property type="protein sequence ID" value="HIQ67297.1"/>
    <property type="molecule type" value="Genomic_DNA"/>
</dbReference>
<dbReference type="AlphaFoldDB" id="A0A9D1CLJ1"/>
<evidence type="ECO:0000313" key="5">
    <source>
        <dbReference type="Proteomes" id="UP000886796"/>
    </source>
</evidence>
<accession>A0A9D1CLJ1</accession>
<evidence type="ECO:0000256" key="1">
    <source>
        <dbReference type="ARBA" id="ARBA00005278"/>
    </source>
</evidence>
<dbReference type="PANTHER" id="PTHR22550">
    <property type="entry name" value="SPORE GERMINATION PROTEIN"/>
    <property type="match status" value="1"/>
</dbReference>
<comment type="caution">
    <text evidence="4">The sequence shown here is derived from an EMBL/GenBank/DDBJ whole genome shotgun (WGS) entry which is preliminary data.</text>
</comment>